<keyword evidence="2" id="KW-1185">Reference proteome</keyword>
<comment type="caution">
    <text evidence="1">The sequence shown here is derived from an EMBL/GenBank/DDBJ whole genome shotgun (WGS) entry which is preliminary data.</text>
</comment>
<dbReference type="AlphaFoldDB" id="A0A232EFQ8"/>
<dbReference type="EMBL" id="NNAY01004969">
    <property type="protein sequence ID" value="OXU17158.1"/>
    <property type="molecule type" value="Genomic_DNA"/>
</dbReference>
<organism evidence="1 2">
    <name type="scientific">Trichomalopsis sarcophagae</name>
    <dbReference type="NCBI Taxonomy" id="543379"/>
    <lineage>
        <taxon>Eukaryota</taxon>
        <taxon>Metazoa</taxon>
        <taxon>Ecdysozoa</taxon>
        <taxon>Arthropoda</taxon>
        <taxon>Hexapoda</taxon>
        <taxon>Insecta</taxon>
        <taxon>Pterygota</taxon>
        <taxon>Neoptera</taxon>
        <taxon>Endopterygota</taxon>
        <taxon>Hymenoptera</taxon>
        <taxon>Apocrita</taxon>
        <taxon>Proctotrupomorpha</taxon>
        <taxon>Chalcidoidea</taxon>
        <taxon>Pteromalidae</taxon>
        <taxon>Pteromalinae</taxon>
        <taxon>Trichomalopsis</taxon>
    </lineage>
</organism>
<evidence type="ECO:0000313" key="1">
    <source>
        <dbReference type="EMBL" id="OXU17158.1"/>
    </source>
</evidence>
<reference evidence="1 2" key="1">
    <citation type="journal article" date="2017" name="Curr. Biol.">
        <title>The Evolution of Venom by Co-option of Single-Copy Genes.</title>
        <authorList>
            <person name="Martinson E.O."/>
            <person name="Mrinalini"/>
            <person name="Kelkar Y.D."/>
            <person name="Chang C.H."/>
            <person name="Werren J.H."/>
        </authorList>
    </citation>
    <scope>NUCLEOTIDE SEQUENCE [LARGE SCALE GENOMIC DNA]</scope>
    <source>
        <strain evidence="1 2">Alberta</strain>
        <tissue evidence="1">Whole body</tissue>
    </source>
</reference>
<proteinExistence type="predicted"/>
<sequence length="80" mass="9444">MTTLVDECVTYLKFLEEAPNLLKSHNPKEVFDRWKKHYKLALKTLRKVLNNSSLTVQQKQSVLHITARVECIRQEWSVFA</sequence>
<accession>A0A232EFQ8</accession>
<gene>
    <name evidence="1" type="ORF">TSAR_006085</name>
</gene>
<evidence type="ECO:0000313" key="2">
    <source>
        <dbReference type="Proteomes" id="UP000215335"/>
    </source>
</evidence>
<dbReference type="Proteomes" id="UP000215335">
    <property type="component" value="Unassembled WGS sequence"/>
</dbReference>
<name>A0A232EFQ8_9HYME</name>
<protein>
    <submittedName>
        <fullName evidence="1">Uncharacterized protein</fullName>
    </submittedName>
</protein>